<comment type="similarity">
    <text evidence="2">Belongs to the sodium:solute symporter (SSF) (TC 2.A.21) family.</text>
</comment>
<dbReference type="GO" id="GO:0005886">
    <property type="term" value="C:plasma membrane"/>
    <property type="evidence" value="ECO:0007669"/>
    <property type="project" value="UniProtKB-SubCell"/>
</dbReference>
<evidence type="ECO:0000256" key="1">
    <source>
        <dbReference type="ARBA" id="ARBA00004651"/>
    </source>
</evidence>
<dbReference type="GO" id="GO:0006814">
    <property type="term" value="P:sodium ion transport"/>
    <property type="evidence" value="ECO:0007669"/>
    <property type="project" value="UniProtKB-KW"/>
</dbReference>
<keyword evidence="7 12" id="KW-1133">Transmembrane helix</keyword>
<protein>
    <recommendedName>
        <fullName evidence="14">Sodium:solute symporter</fullName>
    </recommendedName>
</protein>
<sequence length="271" mass="29144">MDTYNIPMGIGVIVALVIFFIVGFAMIKLVRRSGKRFVIAGKQLPFFLVGTMLLAQALDANATLGNAGGVYAAGFFAGFQFPLGLALCLLVVGVFYAKPLNRMNLLTLPDFYYRRFNRPTEVVSSVLMTVSFIILVAGNLAGAAWILSTLFPISFVWALVGMASLVFLYTLAGGLFACASTDIVQIYPAMLAFVTGVIWMLIAYGGWSYFAGAIPAGYFDFSGLTSLENGAMLNWGGILALAIGDVVALDFMERVFAAKSPEVARKAVLWS</sequence>
<reference evidence="13" key="1">
    <citation type="journal article" date="2014" name="Front. Microbiol.">
        <title>High frequency of phylogenetically diverse reductive dehalogenase-homologous genes in deep subseafloor sedimentary metagenomes.</title>
        <authorList>
            <person name="Kawai M."/>
            <person name="Futagami T."/>
            <person name="Toyoda A."/>
            <person name="Takaki Y."/>
            <person name="Nishi S."/>
            <person name="Hori S."/>
            <person name="Arai W."/>
            <person name="Tsubouchi T."/>
            <person name="Morono Y."/>
            <person name="Uchiyama I."/>
            <person name="Ito T."/>
            <person name="Fujiyama A."/>
            <person name="Inagaki F."/>
            <person name="Takami H."/>
        </authorList>
    </citation>
    <scope>NUCLEOTIDE SEQUENCE</scope>
    <source>
        <strain evidence="13">Expedition CK06-06</strain>
    </source>
</reference>
<keyword evidence="6" id="KW-0769">Symport</keyword>
<evidence type="ECO:0000256" key="11">
    <source>
        <dbReference type="ARBA" id="ARBA00023201"/>
    </source>
</evidence>
<keyword evidence="3" id="KW-0813">Transport</keyword>
<dbReference type="PROSITE" id="PS50283">
    <property type="entry name" value="NA_SOLUT_SYMP_3"/>
    <property type="match status" value="1"/>
</dbReference>
<feature type="transmembrane region" description="Helical" evidence="12">
    <location>
        <begin position="122"/>
        <end position="147"/>
    </location>
</feature>
<evidence type="ECO:0000256" key="12">
    <source>
        <dbReference type="SAM" id="Phobius"/>
    </source>
</evidence>
<keyword evidence="8" id="KW-0915">Sodium</keyword>
<keyword evidence="5 12" id="KW-0812">Transmembrane</keyword>
<dbReference type="InterPro" id="IPR001734">
    <property type="entry name" value="Na/solute_symporter"/>
</dbReference>
<proteinExistence type="inferred from homology"/>
<comment type="caution">
    <text evidence="13">The sequence shown here is derived from an EMBL/GenBank/DDBJ whole genome shotgun (WGS) entry which is preliminary data.</text>
</comment>
<evidence type="ECO:0000256" key="4">
    <source>
        <dbReference type="ARBA" id="ARBA00022475"/>
    </source>
</evidence>
<evidence type="ECO:0000256" key="5">
    <source>
        <dbReference type="ARBA" id="ARBA00022692"/>
    </source>
</evidence>
<dbReference type="InterPro" id="IPR050277">
    <property type="entry name" value="Sodium:Solute_Symporter"/>
</dbReference>
<dbReference type="Pfam" id="PF00474">
    <property type="entry name" value="SSF"/>
    <property type="match status" value="1"/>
</dbReference>
<feature type="transmembrane region" description="Helical" evidence="12">
    <location>
        <begin position="70"/>
        <end position="97"/>
    </location>
</feature>
<dbReference type="PANTHER" id="PTHR48086:SF3">
    <property type="entry name" value="SODIUM_PROLINE SYMPORTER"/>
    <property type="match status" value="1"/>
</dbReference>
<dbReference type="AlphaFoldDB" id="X1NEL9"/>
<dbReference type="GO" id="GO:0015293">
    <property type="term" value="F:symporter activity"/>
    <property type="evidence" value="ECO:0007669"/>
    <property type="project" value="UniProtKB-KW"/>
</dbReference>
<organism evidence="13">
    <name type="scientific">marine sediment metagenome</name>
    <dbReference type="NCBI Taxonomy" id="412755"/>
    <lineage>
        <taxon>unclassified sequences</taxon>
        <taxon>metagenomes</taxon>
        <taxon>ecological metagenomes</taxon>
    </lineage>
</organism>
<evidence type="ECO:0000313" key="13">
    <source>
        <dbReference type="EMBL" id="GAI25260.1"/>
    </source>
</evidence>
<comment type="subcellular location">
    <subcellularLocation>
        <location evidence="1">Cell membrane</location>
        <topology evidence="1">Multi-pass membrane protein</topology>
    </subcellularLocation>
</comment>
<evidence type="ECO:0000256" key="9">
    <source>
        <dbReference type="ARBA" id="ARBA00023065"/>
    </source>
</evidence>
<keyword evidence="4" id="KW-1003">Cell membrane</keyword>
<evidence type="ECO:0000256" key="8">
    <source>
        <dbReference type="ARBA" id="ARBA00023053"/>
    </source>
</evidence>
<evidence type="ECO:0000256" key="3">
    <source>
        <dbReference type="ARBA" id="ARBA00022448"/>
    </source>
</evidence>
<evidence type="ECO:0000256" key="6">
    <source>
        <dbReference type="ARBA" id="ARBA00022847"/>
    </source>
</evidence>
<feature type="transmembrane region" description="Helical" evidence="12">
    <location>
        <begin position="190"/>
        <end position="212"/>
    </location>
</feature>
<evidence type="ECO:0000256" key="10">
    <source>
        <dbReference type="ARBA" id="ARBA00023136"/>
    </source>
</evidence>
<dbReference type="PANTHER" id="PTHR48086">
    <property type="entry name" value="SODIUM/PROLINE SYMPORTER-RELATED"/>
    <property type="match status" value="1"/>
</dbReference>
<evidence type="ECO:0000256" key="2">
    <source>
        <dbReference type="ARBA" id="ARBA00006434"/>
    </source>
</evidence>
<feature type="transmembrane region" description="Helical" evidence="12">
    <location>
        <begin position="153"/>
        <end position="178"/>
    </location>
</feature>
<dbReference type="EMBL" id="BARV01016291">
    <property type="protein sequence ID" value="GAI25260.1"/>
    <property type="molecule type" value="Genomic_DNA"/>
</dbReference>
<feature type="transmembrane region" description="Helical" evidence="12">
    <location>
        <begin position="232"/>
        <end position="252"/>
    </location>
</feature>
<evidence type="ECO:0000256" key="7">
    <source>
        <dbReference type="ARBA" id="ARBA00022989"/>
    </source>
</evidence>
<keyword evidence="9" id="KW-0406">Ion transport</keyword>
<feature type="transmembrane region" description="Helical" evidence="12">
    <location>
        <begin position="6"/>
        <end position="27"/>
    </location>
</feature>
<evidence type="ECO:0008006" key="14">
    <source>
        <dbReference type="Google" id="ProtNLM"/>
    </source>
</evidence>
<feature type="non-terminal residue" evidence="13">
    <location>
        <position position="271"/>
    </location>
</feature>
<keyword evidence="10 12" id="KW-0472">Membrane</keyword>
<dbReference type="InterPro" id="IPR038377">
    <property type="entry name" value="Na/Glc_symporter_sf"/>
</dbReference>
<dbReference type="Gene3D" id="1.20.1730.10">
    <property type="entry name" value="Sodium/glucose cotransporter"/>
    <property type="match status" value="1"/>
</dbReference>
<keyword evidence="11" id="KW-0739">Sodium transport</keyword>
<accession>X1NEL9</accession>
<name>X1NEL9_9ZZZZ</name>
<feature type="transmembrane region" description="Helical" evidence="12">
    <location>
        <begin position="39"/>
        <end position="58"/>
    </location>
</feature>
<gene>
    <name evidence="13" type="ORF">S06H3_27983</name>
</gene>